<protein>
    <submittedName>
        <fullName evidence="2">Uncharacterized protein</fullName>
    </submittedName>
</protein>
<evidence type="ECO:0000313" key="2">
    <source>
        <dbReference type="EMBL" id="ENU21322.1"/>
    </source>
</evidence>
<dbReference type="PROSITE" id="PS51257">
    <property type="entry name" value="PROKAR_LIPOPROTEIN"/>
    <property type="match status" value="1"/>
</dbReference>
<comment type="caution">
    <text evidence="2">The sequence shown here is derived from an EMBL/GenBank/DDBJ whole genome shotgun (WGS) entry which is preliminary data.</text>
</comment>
<dbReference type="EMBL" id="APOH01000003">
    <property type="protein sequence ID" value="ENU21322.1"/>
    <property type="molecule type" value="Genomic_DNA"/>
</dbReference>
<dbReference type="HOGENOM" id="CLU_115263_0_0_6"/>
<dbReference type="eggNOG" id="ENOG502ZMTK">
    <property type="taxonomic scope" value="Bacteria"/>
</dbReference>
<feature type="signal peptide" evidence="1">
    <location>
        <begin position="1"/>
        <end position="22"/>
    </location>
</feature>
<organism evidence="2 3">
    <name type="scientific">Acinetobacter bohemicus ANC 3994</name>
    <dbReference type="NCBI Taxonomy" id="1217715"/>
    <lineage>
        <taxon>Bacteria</taxon>
        <taxon>Pseudomonadati</taxon>
        <taxon>Pseudomonadota</taxon>
        <taxon>Gammaproteobacteria</taxon>
        <taxon>Moraxellales</taxon>
        <taxon>Moraxellaceae</taxon>
        <taxon>Acinetobacter</taxon>
    </lineage>
</organism>
<proteinExistence type="predicted"/>
<dbReference type="Proteomes" id="UP000013086">
    <property type="component" value="Unassembled WGS sequence"/>
</dbReference>
<dbReference type="AlphaFoldDB" id="N8QHF7"/>
<dbReference type="RefSeq" id="WP_004650171.1">
    <property type="nucleotide sequence ID" value="NZ_KB849170.1"/>
</dbReference>
<gene>
    <name evidence="2" type="ORF">F994_00028</name>
</gene>
<accession>N8QHF7</accession>
<reference evidence="2 3" key="1">
    <citation type="submission" date="2013-02" db="EMBL/GenBank/DDBJ databases">
        <title>The Genome Sequence of Acinetobacter sp. ANC 3994.</title>
        <authorList>
            <consortium name="The Broad Institute Genome Sequencing Platform"/>
            <consortium name="The Broad Institute Genome Sequencing Center for Infectious Disease"/>
            <person name="Cerqueira G."/>
            <person name="Feldgarden M."/>
            <person name="Courvalin P."/>
            <person name="Perichon B."/>
            <person name="Grillot-Courvalin C."/>
            <person name="Clermont D."/>
            <person name="Rocha E."/>
            <person name="Yoon E.-J."/>
            <person name="Nemec A."/>
            <person name="Walker B."/>
            <person name="Young S.K."/>
            <person name="Zeng Q."/>
            <person name="Gargeya S."/>
            <person name="Fitzgerald M."/>
            <person name="Haas B."/>
            <person name="Abouelleil A."/>
            <person name="Alvarado L."/>
            <person name="Arachchi H.M."/>
            <person name="Berlin A.M."/>
            <person name="Chapman S.B."/>
            <person name="Dewar J."/>
            <person name="Goldberg J."/>
            <person name="Griggs A."/>
            <person name="Gujja S."/>
            <person name="Hansen M."/>
            <person name="Howarth C."/>
            <person name="Imamovic A."/>
            <person name="Larimer J."/>
            <person name="McCowan C."/>
            <person name="Murphy C."/>
            <person name="Neiman D."/>
            <person name="Pearson M."/>
            <person name="Priest M."/>
            <person name="Roberts A."/>
            <person name="Saif S."/>
            <person name="Shea T."/>
            <person name="Sisk P."/>
            <person name="Sykes S."/>
            <person name="Wortman J."/>
            <person name="Nusbaum C."/>
            <person name="Birren B."/>
        </authorList>
    </citation>
    <scope>NUCLEOTIDE SEQUENCE [LARGE SCALE GENOMIC DNA]</scope>
    <source>
        <strain evidence="2 3">ANC 3994</strain>
    </source>
</reference>
<evidence type="ECO:0000313" key="3">
    <source>
        <dbReference type="Proteomes" id="UP000013086"/>
    </source>
</evidence>
<dbReference type="PATRIC" id="fig|1217715.3.peg.26"/>
<dbReference type="OrthoDB" id="6717527at2"/>
<keyword evidence="1" id="KW-0732">Signal</keyword>
<evidence type="ECO:0000256" key="1">
    <source>
        <dbReference type="SAM" id="SignalP"/>
    </source>
</evidence>
<name>N8QHF7_9GAMM</name>
<feature type="chain" id="PRO_5004130421" evidence="1">
    <location>
        <begin position="23"/>
        <end position="214"/>
    </location>
</feature>
<sequence>MNSMIKIALVGTSILSLGTLTACQSNHSVKDNDHTRMMHDHHPQHEHKMTAEQREQFKQARQERKQVFEQIQKSCDGKAAGTTVQIQAGDKTLDGTCSMTFKPEHKAGQKMRGEQRSMKDEHRAMRGEMGNAMHMQHDEPLTDARRAELTQQFAQRLAKRQAIQQAIAKACQGQTHGKAIQIKVGVQTIAGQCEIRFQPKAPVVPSPVPVKSVL</sequence>